<dbReference type="Gene3D" id="3.40.50.360">
    <property type="match status" value="1"/>
</dbReference>
<evidence type="ECO:0000256" key="4">
    <source>
        <dbReference type="ARBA" id="ARBA00037981"/>
    </source>
</evidence>
<dbReference type="Pfam" id="PF02525">
    <property type="entry name" value="Flavodoxin_2"/>
    <property type="match status" value="1"/>
</dbReference>
<comment type="similarity">
    <text evidence="4">Belongs to the oxidoreductase MdaB family.</text>
</comment>
<dbReference type="PANTHER" id="PTHR46305:SF3">
    <property type="entry name" value="NADPH:QUINONE OXIDOREDUCTASE MDAB"/>
    <property type="match status" value="1"/>
</dbReference>
<evidence type="ECO:0000256" key="1">
    <source>
        <dbReference type="ARBA" id="ARBA00001974"/>
    </source>
</evidence>
<dbReference type="InterPro" id="IPR029039">
    <property type="entry name" value="Flavoprotein-like_sf"/>
</dbReference>
<feature type="domain" description="Flavodoxin-like fold" evidence="5">
    <location>
        <begin position="22"/>
        <end position="163"/>
    </location>
</feature>
<organism evidence="6">
    <name type="scientific">hydrothermal vent metagenome</name>
    <dbReference type="NCBI Taxonomy" id="652676"/>
    <lineage>
        <taxon>unclassified sequences</taxon>
        <taxon>metagenomes</taxon>
        <taxon>ecological metagenomes</taxon>
    </lineage>
</organism>
<keyword evidence="3" id="KW-0274">FAD</keyword>
<sequence>MNILLVTAGYSIFDAKGQLNGFLAYITENNLSKKGHTIKVSDTTKDTWDADREVEKLLWADTIIYFTPIMWFNMPAPMVKWLDEVLQYKKTFIITDEYGEGGQVPADNFMIVTTSNMKSSDLGKGYVMKDTPHIDGVLQPLIMTNNYLSIRNQIPTFHAGDVIAGDTSWIEPALVEHLDKYIK</sequence>
<evidence type="ECO:0000313" key="6">
    <source>
        <dbReference type="EMBL" id="SFZ97313.1"/>
    </source>
</evidence>
<protein>
    <submittedName>
        <fullName evidence="6">Modulator of drug activity B</fullName>
    </submittedName>
</protein>
<dbReference type="SUPFAM" id="SSF52218">
    <property type="entry name" value="Flavoproteins"/>
    <property type="match status" value="1"/>
</dbReference>
<dbReference type="AlphaFoldDB" id="A0A1W1EBB2"/>
<name>A0A1W1EBB2_9ZZZZ</name>
<accession>A0A1W1EBB2</accession>
<dbReference type="InterPro" id="IPR003680">
    <property type="entry name" value="Flavodoxin_fold"/>
</dbReference>
<gene>
    <name evidence="6" type="ORF">MNB_SV-5-1138</name>
</gene>
<dbReference type="InterPro" id="IPR052397">
    <property type="entry name" value="NADPH-QR_MdaB"/>
</dbReference>
<evidence type="ECO:0000256" key="3">
    <source>
        <dbReference type="ARBA" id="ARBA00022827"/>
    </source>
</evidence>
<comment type="cofactor">
    <cofactor evidence="1">
        <name>FAD</name>
        <dbReference type="ChEBI" id="CHEBI:57692"/>
    </cofactor>
</comment>
<evidence type="ECO:0000256" key="2">
    <source>
        <dbReference type="ARBA" id="ARBA00022630"/>
    </source>
</evidence>
<evidence type="ECO:0000259" key="5">
    <source>
        <dbReference type="Pfam" id="PF02525"/>
    </source>
</evidence>
<reference evidence="6" key="1">
    <citation type="submission" date="2016-10" db="EMBL/GenBank/DDBJ databases">
        <authorList>
            <person name="de Groot N.N."/>
        </authorList>
    </citation>
    <scope>NUCLEOTIDE SEQUENCE</scope>
</reference>
<dbReference type="EMBL" id="FPKX01000002">
    <property type="protein sequence ID" value="SFZ97313.1"/>
    <property type="molecule type" value="Genomic_DNA"/>
</dbReference>
<dbReference type="PANTHER" id="PTHR46305">
    <property type="match status" value="1"/>
</dbReference>
<proteinExistence type="inferred from homology"/>
<keyword evidence="2" id="KW-0285">Flavoprotein</keyword>